<dbReference type="PANTHER" id="PTHR41252:SF1">
    <property type="entry name" value="BLR2505 PROTEIN"/>
    <property type="match status" value="1"/>
</dbReference>
<dbReference type="Proteomes" id="UP000325529">
    <property type="component" value="Chromosome"/>
</dbReference>
<dbReference type="SUPFAM" id="SSF54427">
    <property type="entry name" value="NTF2-like"/>
    <property type="match status" value="1"/>
</dbReference>
<dbReference type="Gene3D" id="3.10.450.50">
    <property type="match status" value="1"/>
</dbReference>
<accession>A0A5J6G7W2</accession>
<feature type="domain" description="SnoaL-like" evidence="1">
    <location>
        <begin position="26"/>
        <end position="134"/>
    </location>
</feature>
<dbReference type="KEGG" id="ska:CP970_07000"/>
<dbReference type="AlphaFoldDB" id="A0A5J6G7W2"/>
<evidence type="ECO:0000259" key="1">
    <source>
        <dbReference type="Pfam" id="PF12680"/>
    </source>
</evidence>
<reference evidence="2 3" key="1">
    <citation type="submission" date="2017-09" db="EMBL/GenBank/DDBJ databases">
        <authorList>
            <person name="Lee N."/>
            <person name="Cho B.-K."/>
        </authorList>
    </citation>
    <scope>NUCLEOTIDE SEQUENCE [LARGE SCALE GENOMIC DNA]</scope>
    <source>
        <strain evidence="2 3">ATCC 12853</strain>
    </source>
</reference>
<evidence type="ECO:0000313" key="3">
    <source>
        <dbReference type="Proteomes" id="UP000325529"/>
    </source>
</evidence>
<protein>
    <submittedName>
        <fullName evidence="2">Nuclear transport factor 2 family protein</fullName>
    </submittedName>
</protein>
<dbReference type="Pfam" id="PF12680">
    <property type="entry name" value="SnoaL_2"/>
    <property type="match status" value="1"/>
</dbReference>
<evidence type="ECO:0000313" key="2">
    <source>
        <dbReference type="EMBL" id="QEU90694.1"/>
    </source>
</evidence>
<dbReference type="InterPro" id="IPR032710">
    <property type="entry name" value="NTF2-like_dom_sf"/>
</dbReference>
<sequence>MTPRPLRPTGAAMNHPDTGAEAKSVVHRYLKALRERDAAAIPQLIAADAVYRIPGDHPVAGTWKGLAEIAENFLLPMGERFDPTADYAVDVLHVIAEGAEVSVECVTRATTRDGAPYELDISAQFTVEDGQIRSMREYFDTQYFARTLFGQG</sequence>
<dbReference type="PANTHER" id="PTHR41252">
    <property type="entry name" value="BLR2505 PROTEIN"/>
    <property type="match status" value="1"/>
</dbReference>
<name>A0A5J6G7W2_STRKN</name>
<organism evidence="2 3">
    <name type="scientific">Streptomyces kanamyceticus</name>
    <dbReference type="NCBI Taxonomy" id="1967"/>
    <lineage>
        <taxon>Bacteria</taxon>
        <taxon>Bacillati</taxon>
        <taxon>Actinomycetota</taxon>
        <taxon>Actinomycetes</taxon>
        <taxon>Kitasatosporales</taxon>
        <taxon>Streptomycetaceae</taxon>
        <taxon>Streptomyces</taxon>
    </lineage>
</organism>
<gene>
    <name evidence="2" type="ORF">CP970_07000</name>
</gene>
<keyword evidence="3" id="KW-1185">Reference proteome</keyword>
<proteinExistence type="predicted"/>
<dbReference type="EMBL" id="CP023699">
    <property type="protein sequence ID" value="QEU90694.1"/>
    <property type="molecule type" value="Genomic_DNA"/>
</dbReference>
<dbReference type="InterPro" id="IPR037401">
    <property type="entry name" value="SnoaL-like"/>
</dbReference>